<evidence type="ECO:0000313" key="2">
    <source>
        <dbReference type="Proteomes" id="UP000271087"/>
    </source>
</evidence>
<protein>
    <submittedName>
        <fullName evidence="1">Uncharacterized protein</fullName>
    </submittedName>
</protein>
<proteinExistence type="predicted"/>
<dbReference type="AlphaFoldDB" id="A0A3P6T7T2"/>
<feature type="non-terminal residue" evidence="1">
    <location>
        <position position="1"/>
    </location>
</feature>
<reference evidence="1 2" key="1">
    <citation type="submission" date="2018-08" db="EMBL/GenBank/DDBJ databases">
        <authorList>
            <person name="Laetsch R D."/>
            <person name="Stevens L."/>
            <person name="Kumar S."/>
            <person name="Blaxter L. M."/>
        </authorList>
    </citation>
    <scope>NUCLEOTIDE SEQUENCE [LARGE SCALE GENOMIC DNA]</scope>
</reference>
<sequence length="55" mass="6076">LKSSATPLISHHDNAQLHRCVLAICLLEDLSQTLYDEFVALSSLFPISTAYDEGQ</sequence>
<gene>
    <name evidence="1" type="ORF">NOO_LOCUS6896</name>
</gene>
<accession>A0A3P6T7T2</accession>
<dbReference type="Proteomes" id="UP000271087">
    <property type="component" value="Unassembled WGS sequence"/>
</dbReference>
<evidence type="ECO:0000313" key="1">
    <source>
        <dbReference type="EMBL" id="VDK84112.1"/>
    </source>
</evidence>
<dbReference type="EMBL" id="UYRW01002271">
    <property type="protein sequence ID" value="VDK84112.1"/>
    <property type="molecule type" value="Genomic_DNA"/>
</dbReference>
<name>A0A3P6T7T2_ONCOC</name>
<keyword evidence="2" id="KW-1185">Reference proteome</keyword>
<organism evidence="1 2">
    <name type="scientific">Onchocerca ochengi</name>
    <name type="common">Filarial nematode worm</name>
    <dbReference type="NCBI Taxonomy" id="42157"/>
    <lineage>
        <taxon>Eukaryota</taxon>
        <taxon>Metazoa</taxon>
        <taxon>Ecdysozoa</taxon>
        <taxon>Nematoda</taxon>
        <taxon>Chromadorea</taxon>
        <taxon>Rhabditida</taxon>
        <taxon>Spirurina</taxon>
        <taxon>Spiruromorpha</taxon>
        <taxon>Filarioidea</taxon>
        <taxon>Onchocercidae</taxon>
        <taxon>Onchocerca</taxon>
    </lineage>
</organism>